<feature type="compositionally biased region" description="Basic and acidic residues" evidence="1">
    <location>
        <begin position="60"/>
        <end position="71"/>
    </location>
</feature>
<accession>A0A151NGT2</accession>
<feature type="region of interest" description="Disordered" evidence="1">
    <location>
        <begin position="37"/>
        <end position="71"/>
    </location>
</feature>
<comment type="caution">
    <text evidence="2">The sequence shown here is derived from an EMBL/GenBank/DDBJ whole genome shotgun (WGS) entry which is preliminary data.</text>
</comment>
<gene>
    <name evidence="2" type="ORF">Y1Q_0012006</name>
</gene>
<reference evidence="2 3" key="1">
    <citation type="journal article" date="2012" name="Genome Biol.">
        <title>Sequencing three crocodilian genomes to illuminate the evolution of archosaurs and amniotes.</title>
        <authorList>
            <person name="St John J.A."/>
            <person name="Braun E.L."/>
            <person name="Isberg S.R."/>
            <person name="Miles L.G."/>
            <person name="Chong A.Y."/>
            <person name="Gongora J."/>
            <person name="Dalzell P."/>
            <person name="Moran C."/>
            <person name="Bed'hom B."/>
            <person name="Abzhanov A."/>
            <person name="Burgess S.C."/>
            <person name="Cooksey A.M."/>
            <person name="Castoe T.A."/>
            <person name="Crawford N.G."/>
            <person name="Densmore L.D."/>
            <person name="Drew J.C."/>
            <person name="Edwards S.V."/>
            <person name="Faircloth B.C."/>
            <person name="Fujita M.K."/>
            <person name="Greenwold M.J."/>
            <person name="Hoffmann F.G."/>
            <person name="Howard J.M."/>
            <person name="Iguchi T."/>
            <person name="Janes D.E."/>
            <person name="Khan S.Y."/>
            <person name="Kohno S."/>
            <person name="de Koning A.J."/>
            <person name="Lance S.L."/>
            <person name="McCarthy F.M."/>
            <person name="McCormack J.E."/>
            <person name="Merchant M.E."/>
            <person name="Peterson D.G."/>
            <person name="Pollock D.D."/>
            <person name="Pourmand N."/>
            <person name="Raney B.J."/>
            <person name="Roessler K.A."/>
            <person name="Sanford J.R."/>
            <person name="Sawyer R.H."/>
            <person name="Schmidt C.J."/>
            <person name="Triplett E.W."/>
            <person name="Tuberville T.D."/>
            <person name="Venegas-Anaya M."/>
            <person name="Howard J.T."/>
            <person name="Jarvis E.D."/>
            <person name="Guillette L.J.Jr."/>
            <person name="Glenn T.C."/>
            <person name="Green R.E."/>
            <person name="Ray D.A."/>
        </authorList>
    </citation>
    <scope>NUCLEOTIDE SEQUENCE [LARGE SCALE GENOMIC DNA]</scope>
    <source>
        <strain evidence="2">KSC_2009_1</strain>
    </source>
</reference>
<feature type="compositionally biased region" description="Polar residues" evidence="1">
    <location>
        <begin position="37"/>
        <end position="50"/>
    </location>
</feature>
<dbReference type="Proteomes" id="UP000050525">
    <property type="component" value="Unassembled WGS sequence"/>
</dbReference>
<evidence type="ECO:0000313" key="2">
    <source>
        <dbReference type="EMBL" id="KYO36021.1"/>
    </source>
</evidence>
<dbReference type="EMBL" id="AKHW03003034">
    <property type="protein sequence ID" value="KYO36021.1"/>
    <property type="molecule type" value="Genomic_DNA"/>
</dbReference>
<keyword evidence="3" id="KW-1185">Reference proteome</keyword>
<sequence>METSWLLKASSILLGPNPIDVGDEQEESLLLSWIPSQSSAEPSGLTTAVLQQKADHHRSLHVDPGRHHPSQ</sequence>
<protein>
    <submittedName>
        <fullName evidence="2">Uncharacterized protein</fullName>
    </submittedName>
</protein>
<name>A0A151NGT2_ALLMI</name>
<organism evidence="2 3">
    <name type="scientific">Alligator mississippiensis</name>
    <name type="common">American alligator</name>
    <dbReference type="NCBI Taxonomy" id="8496"/>
    <lineage>
        <taxon>Eukaryota</taxon>
        <taxon>Metazoa</taxon>
        <taxon>Chordata</taxon>
        <taxon>Craniata</taxon>
        <taxon>Vertebrata</taxon>
        <taxon>Euteleostomi</taxon>
        <taxon>Archelosauria</taxon>
        <taxon>Archosauria</taxon>
        <taxon>Crocodylia</taxon>
        <taxon>Alligatoridae</taxon>
        <taxon>Alligatorinae</taxon>
        <taxon>Alligator</taxon>
    </lineage>
</organism>
<evidence type="ECO:0000256" key="1">
    <source>
        <dbReference type="SAM" id="MobiDB-lite"/>
    </source>
</evidence>
<dbReference type="AlphaFoldDB" id="A0A151NGT2"/>
<proteinExistence type="predicted"/>
<evidence type="ECO:0000313" key="3">
    <source>
        <dbReference type="Proteomes" id="UP000050525"/>
    </source>
</evidence>